<dbReference type="AlphaFoldDB" id="A0A9E7SSU5"/>
<sequence length="268" mass="28720">MDGPEENGGESKGDSNGEREGDSNGEREGDSDVDNEPEAGTDVGNESDVLENTPGGGTTPAARPITPDAPSEFGLVQVWWGDGKGKTTAAMGLGLRAAGNGFRVHMLQFMKGGASSVEAVRGEYNAIESLPGFSYENLGHYGWHGMADGSDDVDHEREARSGLERARDLVSAANEADLTTPFPLDSDPDDGVHMLVLDEILYAVESDLIEPESVVELLEIKPDSLEIVLTGGHTEPAYLLEHADLVTEVAKRRHPFDDGQRARRGTEY</sequence>
<dbReference type="EMBL" id="CP100355">
    <property type="protein sequence ID" value="UTF52974.1"/>
    <property type="molecule type" value="Genomic_DNA"/>
</dbReference>
<accession>A0A9E7SSU5</accession>
<dbReference type="SUPFAM" id="SSF52540">
    <property type="entry name" value="P-loop containing nucleoside triphosphate hydrolases"/>
    <property type="match status" value="1"/>
</dbReference>
<evidence type="ECO:0000313" key="2">
    <source>
        <dbReference type="EMBL" id="UTF52974.1"/>
    </source>
</evidence>
<keyword evidence="2" id="KW-0808">Transferase</keyword>
<proteinExistence type="predicted"/>
<evidence type="ECO:0000256" key="1">
    <source>
        <dbReference type="SAM" id="MobiDB-lite"/>
    </source>
</evidence>
<feature type="region of interest" description="Disordered" evidence="1">
    <location>
        <begin position="1"/>
        <end position="69"/>
    </location>
</feature>
<dbReference type="Gene3D" id="3.40.50.300">
    <property type="entry name" value="P-loop containing nucleotide triphosphate hydrolases"/>
    <property type="match status" value="1"/>
</dbReference>
<dbReference type="EC" id="2.5.1.17" evidence="2"/>
<feature type="compositionally biased region" description="Basic and acidic residues" evidence="1">
    <location>
        <begin position="9"/>
        <end position="30"/>
    </location>
</feature>
<keyword evidence="3" id="KW-1185">Reference proteome</keyword>
<dbReference type="Proteomes" id="UP001056855">
    <property type="component" value="Chromosome"/>
</dbReference>
<dbReference type="GO" id="GO:0008817">
    <property type="term" value="F:corrinoid adenosyltransferase activity"/>
    <property type="evidence" value="ECO:0007669"/>
    <property type="project" value="UniProtKB-EC"/>
</dbReference>
<organism evidence="2 3">
    <name type="scientific">Natronosalvus rutilus</name>
    <dbReference type="NCBI Taxonomy" id="2953753"/>
    <lineage>
        <taxon>Archaea</taxon>
        <taxon>Methanobacteriati</taxon>
        <taxon>Methanobacteriota</taxon>
        <taxon>Stenosarchaea group</taxon>
        <taxon>Halobacteria</taxon>
        <taxon>Halobacteriales</taxon>
        <taxon>Natrialbaceae</taxon>
        <taxon>Natronosalvus</taxon>
    </lineage>
</organism>
<dbReference type="RefSeq" id="WP_254157088.1">
    <property type="nucleotide sequence ID" value="NZ_CP100355.1"/>
</dbReference>
<dbReference type="GO" id="GO:0005524">
    <property type="term" value="F:ATP binding"/>
    <property type="evidence" value="ECO:0007669"/>
    <property type="project" value="InterPro"/>
</dbReference>
<dbReference type="PANTHER" id="PTHR46638:SF1">
    <property type="entry name" value="CORRINOID ADENOSYLTRANSFERASE"/>
    <property type="match status" value="1"/>
</dbReference>
<dbReference type="InterPro" id="IPR027417">
    <property type="entry name" value="P-loop_NTPase"/>
</dbReference>
<dbReference type="GeneID" id="73291279"/>
<dbReference type="PANTHER" id="PTHR46638">
    <property type="entry name" value="CORRINOID ADENOSYLTRANSFERASE"/>
    <property type="match status" value="1"/>
</dbReference>
<dbReference type="KEGG" id="sawl:NGM29_14495"/>
<reference evidence="2" key="1">
    <citation type="submission" date="2022-06" db="EMBL/GenBank/DDBJ databases">
        <title>Diverse halophilic archaea isolated from saline environments.</title>
        <authorList>
            <person name="Cui H.-L."/>
        </authorList>
    </citation>
    <scope>NUCLEOTIDE SEQUENCE</scope>
    <source>
        <strain evidence="2">WLHS1</strain>
    </source>
</reference>
<dbReference type="Pfam" id="PF02572">
    <property type="entry name" value="CobA_CobO_BtuR"/>
    <property type="match status" value="1"/>
</dbReference>
<evidence type="ECO:0000313" key="3">
    <source>
        <dbReference type="Proteomes" id="UP001056855"/>
    </source>
</evidence>
<name>A0A9E7SSU5_9EURY</name>
<gene>
    <name evidence="2" type="ORF">NGM29_14495</name>
</gene>
<protein>
    <submittedName>
        <fullName evidence="2">Cob(I)yrinic acid a,c-diamide adenosyltransferase</fullName>
        <ecNumber evidence="2">2.5.1.17</ecNumber>
    </submittedName>
</protein>
<dbReference type="GO" id="GO:0009236">
    <property type="term" value="P:cobalamin biosynthetic process"/>
    <property type="evidence" value="ECO:0007669"/>
    <property type="project" value="InterPro"/>
</dbReference>
<dbReference type="InterPro" id="IPR003724">
    <property type="entry name" value="CblAdoTrfase_CobA"/>
</dbReference>